<gene>
    <name evidence="1" type="ORF">F383_18572</name>
</gene>
<organism evidence="1 2">
    <name type="scientific">Gossypium arboreum</name>
    <name type="common">Tree cotton</name>
    <name type="synonym">Gossypium nanking</name>
    <dbReference type="NCBI Taxonomy" id="29729"/>
    <lineage>
        <taxon>Eukaryota</taxon>
        <taxon>Viridiplantae</taxon>
        <taxon>Streptophyta</taxon>
        <taxon>Embryophyta</taxon>
        <taxon>Tracheophyta</taxon>
        <taxon>Spermatophyta</taxon>
        <taxon>Magnoliopsida</taxon>
        <taxon>eudicotyledons</taxon>
        <taxon>Gunneridae</taxon>
        <taxon>Pentapetalae</taxon>
        <taxon>rosids</taxon>
        <taxon>malvids</taxon>
        <taxon>Malvales</taxon>
        <taxon>Malvaceae</taxon>
        <taxon>Malvoideae</taxon>
        <taxon>Gossypium</taxon>
    </lineage>
</organism>
<dbReference type="Proteomes" id="UP000032142">
    <property type="component" value="Unassembled WGS sequence"/>
</dbReference>
<reference evidence="2" key="1">
    <citation type="submission" date="2014-09" db="EMBL/GenBank/DDBJ databases">
        <authorList>
            <person name="Mudge J."/>
            <person name="Ramaraj T."/>
            <person name="Lindquist I.E."/>
            <person name="Bharti A.K."/>
            <person name="Sundararajan A."/>
            <person name="Cameron C.T."/>
            <person name="Woodward J.E."/>
            <person name="May G.D."/>
            <person name="Brubaker C."/>
            <person name="Broadhvest J."/>
            <person name="Wilkins T.A."/>
        </authorList>
    </citation>
    <scope>NUCLEOTIDE SEQUENCE</scope>
    <source>
        <strain evidence="2">cv. AKA8401</strain>
    </source>
</reference>
<sequence length="48" mass="5097">MGRDTGTCLSCARHTAMLHGHVSPGVPYNCKSDSSTAKAHGRVLRPCE</sequence>
<protein>
    <submittedName>
        <fullName evidence="1">Uncharacterized protein</fullName>
    </submittedName>
</protein>
<name>A0A0B0NQ29_GOSAR</name>
<evidence type="ECO:0000313" key="2">
    <source>
        <dbReference type="Proteomes" id="UP000032142"/>
    </source>
</evidence>
<accession>A0A0B0NQ29</accession>
<dbReference type="AlphaFoldDB" id="A0A0B0NQ29"/>
<evidence type="ECO:0000313" key="1">
    <source>
        <dbReference type="EMBL" id="KHG14747.1"/>
    </source>
</evidence>
<keyword evidence="2" id="KW-1185">Reference proteome</keyword>
<dbReference type="EMBL" id="KN402207">
    <property type="protein sequence ID" value="KHG14747.1"/>
    <property type="molecule type" value="Genomic_DNA"/>
</dbReference>
<proteinExistence type="predicted"/>